<keyword evidence="2" id="KW-0812">Transmembrane</keyword>
<protein>
    <recommendedName>
        <fullName evidence="3">DUF6536 domain-containing protein</fullName>
    </recommendedName>
</protein>
<feature type="domain" description="DUF6536" evidence="3">
    <location>
        <begin position="32"/>
        <end position="183"/>
    </location>
</feature>
<feature type="transmembrane region" description="Helical" evidence="2">
    <location>
        <begin position="627"/>
        <end position="648"/>
    </location>
</feature>
<dbReference type="Pfam" id="PF20163">
    <property type="entry name" value="DUF6536"/>
    <property type="match status" value="1"/>
</dbReference>
<evidence type="ECO:0000313" key="4">
    <source>
        <dbReference type="EMBL" id="RYN89211.1"/>
    </source>
</evidence>
<accession>A0ABY0FTS0</accession>
<dbReference type="InterPro" id="IPR046623">
    <property type="entry name" value="DUF6536"/>
</dbReference>
<keyword evidence="2" id="KW-0472">Membrane</keyword>
<evidence type="ECO:0000313" key="5">
    <source>
        <dbReference type="Proteomes" id="UP000293195"/>
    </source>
</evidence>
<evidence type="ECO:0000256" key="1">
    <source>
        <dbReference type="SAM" id="MobiDB-lite"/>
    </source>
</evidence>
<evidence type="ECO:0000256" key="2">
    <source>
        <dbReference type="SAM" id="Phobius"/>
    </source>
</evidence>
<reference evidence="5" key="1">
    <citation type="journal article" date="2019" name="bioRxiv">
        <title>Genomics, evolutionary history and diagnostics of the Alternaria alternata species group including apple and Asian pear pathotypes.</title>
        <authorList>
            <person name="Armitage A.D."/>
            <person name="Cockerton H.M."/>
            <person name="Sreenivasaprasad S."/>
            <person name="Woodhall J.W."/>
            <person name="Lane C.R."/>
            <person name="Harrison R.J."/>
            <person name="Clarkson J.P."/>
        </authorList>
    </citation>
    <scope>NUCLEOTIDE SEQUENCE [LARGE SCALE GENOMIC DNA]</scope>
    <source>
        <strain evidence="5">FERA 635</strain>
    </source>
</reference>
<dbReference type="PANTHER" id="PTHR35395:SF1">
    <property type="entry name" value="DUF6536 DOMAIN-CONTAINING PROTEIN"/>
    <property type="match status" value="1"/>
</dbReference>
<dbReference type="PANTHER" id="PTHR35395">
    <property type="entry name" value="DUF6536 DOMAIN-CONTAINING PROTEIN"/>
    <property type="match status" value="1"/>
</dbReference>
<feature type="transmembrane region" description="Helical" evidence="2">
    <location>
        <begin position="570"/>
        <end position="594"/>
    </location>
</feature>
<feature type="transmembrane region" description="Helical" evidence="2">
    <location>
        <begin position="143"/>
        <end position="160"/>
    </location>
</feature>
<gene>
    <name evidence="4" type="ORF">AA0119_g11545</name>
</gene>
<feature type="transmembrane region" description="Helical" evidence="2">
    <location>
        <begin position="438"/>
        <end position="461"/>
    </location>
</feature>
<keyword evidence="5" id="KW-1185">Reference proteome</keyword>
<organism evidence="4 5">
    <name type="scientific">Alternaria tenuissima</name>
    <dbReference type="NCBI Taxonomy" id="119927"/>
    <lineage>
        <taxon>Eukaryota</taxon>
        <taxon>Fungi</taxon>
        <taxon>Dikarya</taxon>
        <taxon>Ascomycota</taxon>
        <taxon>Pezizomycotina</taxon>
        <taxon>Dothideomycetes</taxon>
        <taxon>Pleosporomycetidae</taxon>
        <taxon>Pleosporales</taxon>
        <taxon>Pleosporineae</taxon>
        <taxon>Pleosporaceae</taxon>
        <taxon>Alternaria</taxon>
        <taxon>Alternaria sect. Alternaria</taxon>
        <taxon>Alternaria alternata complex</taxon>
    </lineage>
</organism>
<keyword evidence="2" id="KW-1133">Transmembrane helix</keyword>
<evidence type="ECO:0000259" key="3">
    <source>
        <dbReference type="Pfam" id="PF20163"/>
    </source>
</evidence>
<proteinExistence type="predicted"/>
<feature type="transmembrane region" description="Helical" evidence="2">
    <location>
        <begin position="348"/>
        <end position="370"/>
    </location>
</feature>
<comment type="caution">
    <text evidence="4">The sequence shown here is derived from an EMBL/GenBank/DDBJ whole genome shotgun (WGS) entry which is preliminary data.</text>
</comment>
<feature type="compositionally biased region" description="Polar residues" evidence="1">
    <location>
        <begin position="1"/>
        <end position="17"/>
    </location>
</feature>
<name>A0ABY0FTS0_9PLEO</name>
<feature type="transmembrane region" description="Helical" evidence="2">
    <location>
        <begin position="36"/>
        <end position="59"/>
    </location>
</feature>
<feature type="region of interest" description="Disordered" evidence="1">
    <location>
        <begin position="1"/>
        <end position="22"/>
    </location>
</feature>
<sequence length="719" mass="79701">MENTKYTPVDSTETNDPSEQKRMGLLPRNEKWQLGIFYAALATSIVCFLNLIITIWALVTHGMTYGSAVLYEGSCETTKNLNIGVHLIINIFSSAILSGSNYTMQCLSSPTRSEVDNAHARGTWLDIGVPSIRNLRSIAKRRLWIWLLLGVSSIPLHLFYNSVVFTTLSGNSYFVYITNEAWLSSSNSLIVPDSGEYGPLLSELVDKQLWKANQAGSLQRLEPRSCIDAYARSFISARGNLLVITSNSTSTSEAGGIFDYASGGEITITGGQDATNLDPYSWMCGDSLKCLKYYTSSTLGHKCKEYEFCDVDALGIRNNPRNWTLNHRKVDYCLSTKTEEHCKLRLNAAIAALVIFTNFCKALLIITTYFSTREHLLLGIGDAIVSFLSHPDPVTKGSSLLSKDDVTSRQKFSSLSFGPRPFHLSRKRWLAAVSRRRTITVFTTAALSLIICSALLIYASFNMKGAKPSDIWTLGFGEPSENTLITFAGIRRRMIRTAGLLSNVLIANSPQLVLSFIYFSCNAHLTSMLAAREWSSFAKTRKGLRVHTHPRGAQRATYFLQLPWRYSAPMILAGALLHWLASQSIFVVSVEWWANVSRTVAESTEMQAGEWARDDWHDFATCGYSPLALFIFIISAAVFLVVMVGFGWRWLEEGIPVVGSCSLGIAAACHVDTGEEGLFGEGRLKWGSVQRLEEDGSVVKRCGFSIGEVEWPVEGEVYG</sequence>
<dbReference type="Proteomes" id="UP000293195">
    <property type="component" value="Unassembled WGS sequence"/>
</dbReference>
<dbReference type="EMBL" id="PDXF01000089">
    <property type="protein sequence ID" value="RYN89211.1"/>
    <property type="molecule type" value="Genomic_DNA"/>
</dbReference>